<evidence type="ECO:0000256" key="2">
    <source>
        <dbReference type="ARBA" id="ARBA00022679"/>
    </source>
</evidence>
<evidence type="ECO:0000256" key="5">
    <source>
        <dbReference type="ARBA" id="ARBA00022840"/>
    </source>
</evidence>
<dbReference type="InterPro" id="IPR000719">
    <property type="entry name" value="Prot_kinase_dom"/>
</dbReference>
<protein>
    <submittedName>
        <fullName evidence="9">Protein kinase domain containing protein, putative</fullName>
    </submittedName>
</protein>
<dbReference type="GO" id="GO:0033316">
    <property type="term" value="P:meiotic spindle assembly checkpoint signaling"/>
    <property type="evidence" value="ECO:0007669"/>
    <property type="project" value="TreeGrafter"/>
</dbReference>
<dbReference type="SUPFAM" id="SSF56112">
    <property type="entry name" value="Protein kinase-like (PK-like)"/>
    <property type="match status" value="1"/>
</dbReference>
<evidence type="ECO:0000256" key="6">
    <source>
        <dbReference type="SAM" id="MobiDB-lite"/>
    </source>
</evidence>
<dbReference type="EMBL" id="UIVS01000001">
    <property type="protein sequence ID" value="SVP90015.1"/>
    <property type="molecule type" value="Genomic_DNA"/>
</dbReference>
<keyword evidence="3" id="KW-0547">Nucleotide-binding</keyword>
<keyword evidence="4 9" id="KW-0418">Kinase</keyword>
<feature type="region of interest" description="Disordered" evidence="6">
    <location>
        <begin position="1"/>
        <end position="34"/>
    </location>
</feature>
<dbReference type="GO" id="GO:0034501">
    <property type="term" value="P:protein localization to kinetochore"/>
    <property type="evidence" value="ECO:0007669"/>
    <property type="project" value="TreeGrafter"/>
</dbReference>
<sequence length="1536" mass="177157">MKRICSSCIPSSRVSKRNPDNDENNDDQNTKRKKTDKSTECKDCYVEILLDFPGRLCSSGYNVHSSTHTAATNNTHQLSTELDFKNCTKNDDSKSDNKDLEVEISLEVKDDSYKDSQVYPVNPVSGQERPELEVVNLSNTKELVKTEPEEKEVKNVYNKSESTMCKDEFINKYDEENSDNDSFFTESKKIYEQLLMTYNSSSKSSDTKSKSKEDRSENNKNSETKTENTNTANMSNTNKFITKNRTKSTNNAVNNIANDSATNYTSSTASNVSDDSSNASTTDALDSGANNTTPNNNISKQLKKETEKVEDNLRARIKETLENEIEVNDIVKFNTYICNLNNNPMINNFFNEFSDTTNTTSSNTLDSYGNSTILQRSTPNEQFDDLNSDPKRRMSDPEGHELVLRDNLMESEPMDERKPIEVEVLEDNLRLENTLEPELVIEDLRFKPKPVLEDKIQETKEPSTSEVLVLDKVLEQVVNGNKSEMAVKKSKVGEFKLKRTQVESNNITNDQRADSNNLSNDLRAVSNNLANDRGESSNFNLYNSVNDRKMEPNNLTSSNIANHNINQNINQNNVGMNGVNMGRRIEEEDYNNICTPKNKKIGTINLKGLEMIKSNSDKLIKTINYTLNKRNKRSYNGTNNNNGKRKRYILINPNNYDPNNNHVANNSTYSKDIVMNKLKNRGRTHHNPMDSARMGMDDKVPERNCSSEMWNDDINVIIYRKMKLGYGSFSTVSLALLRFINQKTQHNENETVTNDANSTANTSTLHSNVTSVSDKMEKKRIYECAIKNINNNYGEMSRYQYIREKEMMLHYNQNVLKPISYRILYNNNNDKIYQLLLPRAKGDLLSMLIKLIIYRTNTINNKGSFSTFGKSNFNTSGDRNFNTSGNGNFNTIGNNNESNEKRNKWKFYGLFIIEIKYILIQIINSIIYIHNCFQGNILRHTDIKLNNILVFCSEEDKYNPLKWQLNLSDFGSSILLQPNNFINNIQNIVASTQPSNIAKTTAQYSGTVKLNDDDDIFNYHMKEYIEQMNTQLLSYNIGTLKYNSPETLLYDEFLNKRINNNRLLLDYFYTNNNESSDPFFDKENSASQASDGNWSDKDNSQLEPLKIDDNGLKNVNEMVEINNVRYIKISNKSDIWSLGIIITELVKYMIHYDFNNLGDLTNVNLFNLYITDNIECDLNFKVNENINNTSRFKNDVNRLKTDILTSNLNRLNTDGFKSGSRIEPRTVPKTNKFSPKRSTANIRHNMPRVGSLKENHRASSSKGSNIKNILYNNIGNGIFYKNKDKLLVDEENKLLSTYINNVCNNEFKVRRSRLLKLIDSKLYPNHDGPEFDGSRCDDPELEDKDVSLPHDFSQESLPDDSSKVQYDLLINLLTNLLSYYPSERLNSIEILGHEFFTNSRNIFQLIDHNNKTFVNKYYNLYENINSSDVNLYDDKYSYSWYKGPLYYYIYISNSSLTATVQDSPEDSLKMIIYNLEYEMLMSKSKELYGDEFIIYKILKKLKIQNNFNYRQITSTYTSHLLSRELYLLNRHKYQLE</sequence>
<proteinExistence type="predicted"/>
<evidence type="ECO:0000259" key="7">
    <source>
        <dbReference type="PROSITE" id="PS50011"/>
    </source>
</evidence>
<feature type="compositionally biased region" description="Polar residues" evidence="6">
    <location>
        <begin position="288"/>
        <end position="300"/>
    </location>
</feature>
<dbReference type="InterPro" id="IPR008271">
    <property type="entry name" value="Ser/Thr_kinase_AS"/>
</dbReference>
<gene>
    <name evidence="8" type="ORF">TAT_000072300</name>
    <name evidence="9" type="ORF">TAV_000071800</name>
</gene>
<name>A0A3B0MJV8_THEAN</name>
<dbReference type="GO" id="GO:0004674">
    <property type="term" value="F:protein serine/threonine kinase activity"/>
    <property type="evidence" value="ECO:0007669"/>
    <property type="project" value="UniProtKB-KW"/>
</dbReference>
<evidence type="ECO:0000256" key="4">
    <source>
        <dbReference type="ARBA" id="ARBA00022777"/>
    </source>
</evidence>
<dbReference type="EMBL" id="UIVT01000001">
    <property type="protein sequence ID" value="SVP88871.1"/>
    <property type="molecule type" value="Genomic_DNA"/>
</dbReference>
<feature type="region of interest" description="Disordered" evidence="6">
    <location>
        <begin position="378"/>
        <end position="398"/>
    </location>
</feature>
<dbReference type="SMART" id="SM00220">
    <property type="entry name" value="S_TKc"/>
    <property type="match status" value="1"/>
</dbReference>
<dbReference type="Gene3D" id="1.10.510.10">
    <property type="entry name" value="Transferase(Phosphotransferase) domain 1"/>
    <property type="match status" value="1"/>
</dbReference>
<keyword evidence="2" id="KW-0808">Transferase</keyword>
<accession>A0A3B0MJV8</accession>
<feature type="domain" description="Protein kinase" evidence="7">
    <location>
        <begin position="718"/>
        <end position="1396"/>
    </location>
</feature>
<feature type="region of interest" description="Disordered" evidence="6">
    <location>
        <begin position="200"/>
        <end position="308"/>
    </location>
</feature>
<feature type="compositionally biased region" description="Basic and acidic residues" evidence="6">
    <location>
        <begin position="388"/>
        <end position="398"/>
    </location>
</feature>
<dbReference type="GO" id="GO:0005524">
    <property type="term" value="F:ATP binding"/>
    <property type="evidence" value="ECO:0007669"/>
    <property type="project" value="UniProtKB-KW"/>
</dbReference>
<dbReference type="PANTHER" id="PTHR22974:SF21">
    <property type="entry name" value="DUAL SPECIFICITY PROTEIN KINASE TTK"/>
    <property type="match status" value="1"/>
</dbReference>
<reference evidence="9" key="1">
    <citation type="submission" date="2018-07" db="EMBL/GenBank/DDBJ databases">
        <authorList>
            <person name="Quirk P.G."/>
            <person name="Krulwich T.A."/>
        </authorList>
    </citation>
    <scope>NUCLEOTIDE SEQUENCE</scope>
    <source>
        <strain evidence="9">Anand</strain>
    </source>
</reference>
<evidence type="ECO:0000313" key="8">
    <source>
        <dbReference type="EMBL" id="SVP88871.1"/>
    </source>
</evidence>
<organism evidence="9">
    <name type="scientific">Theileria annulata</name>
    <dbReference type="NCBI Taxonomy" id="5874"/>
    <lineage>
        <taxon>Eukaryota</taxon>
        <taxon>Sar</taxon>
        <taxon>Alveolata</taxon>
        <taxon>Apicomplexa</taxon>
        <taxon>Aconoidasida</taxon>
        <taxon>Piroplasmida</taxon>
        <taxon>Theileriidae</taxon>
        <taxon>Theileria</taxon>
    </lineage>
</organism>
<dbReference type="GO" id="GO:0007094">
    <property type="term" value="P:mitotic spindle assembly checkpoint signaling"/>
    <property type="evidence" value="ECO:0007669"/>
    <property type="project" value="TreeGrafter"/>
</dbReference>
<dbReference type="PANTHER" id="PTHR22974">
    <property type="entry name" value="MIXED LINEAGE PROTEIN KINASE"/>
    <property type="match status" value="1"/>
</dbReference>
<dbReference type="GO" id="GO:0005634">
    <property type="term" value="C:nucleus"/>
    <property type="evidence" value="ECO:0007669"/>
    <property type="project" value="TreeGrafter"/>
</dbReference>
<keyword evidence="1" id="KW-0723">Serine/threonine-protein kinase</keyword>
<dbReference type="PROSITE" id="PS00108">
    <property type="entry name" value="PROTEIN_KINASE_ST"/>
    <property type="match status" value="1"/>
</dbReference>
<dbReference type="GO" id="GO:0000776">
    <property type="term" value="C:kinetochore"/>
    <property type="evidence" value="ECO:0007669"/>
    <property type="project" value="TreeGrafter"/>
</dbReference>
<dbReference type="PROSITE" id="PS50011">
    <property type="entry name" value="PROTEIN_KINASE_DOM"/>
    <property type="match status" value="1"/>
</dbReference>
<evidence type="ECO:0000256" key="1">
    <source>
        <dbReference type="ARBA" id="ARBA00022527"/>
    </source>
</evidence>
<dbReference type="InterPro" id="IPR011009">
    <property type="entry name" value="Kinase-like_dom_sf"/>
</dbReference>
<evidence type="ECO:0000256" key="3">
    <source>
        <dbReference type="ARBA" id="ARBA00022741"/>
    </source>
</evidence>
<feature type="compositionally biased region" description="Low complexity" evidence="6">
    <location>
        <begin position="257"/>
        <end position="287"/>
    </location>
</feature>
<dbReference type="GO" id="GO:0004712">
    <property type="term" value="F:protein serine/threonine/tyrosine kinase activity"/>
    <property type="evidence" value="ECO:0007669"/>
    <property type="project" value="TreeGrafter"/>
</dbReference>
<feature type="compositionally biased region" description="Basic and acidic residues" evidence="6">
    <location>
        <begin position="205"/>
        <end position="226"/>
    </location>
</feature>
<dbReference type="GO" id="GO:0007059">
    <property type="term" value="P:chromosome segregation"/>
    <property type="evidence" value="ECO:0007669"/>
    <property type="project" value="TreeGrafter"/>
</dbReference>
<dbReference type="VEuPathDB" id="PiroplasmaDB:TA06750"/>
<feature type="region of interest" description="Disordered" evidence="6">
    <location>
        <begin position="1079"/>
        <end position="1101"/>
    </location>
</feature>
<feature type="compositionally biased region" description="Polar residues" evidence="6">
    <location>
        <begin position="232"/>
        <end position="256"/>
    </location>
</feature>
<evidence type="ECO:0000313" key="9">
    <source>
        <dbReference type="EMBL" id="SVP90015.1"/>
    </source>
</evidence>
<keyword evidence="5" id="KW-0067">ATP-binding</keyword>